<accession>A0ABY8EFF8</accession>
<feature type="transmembrane region" description="Helical" evidence="9">
    <location>
        <begin position="51"/>
        <end position="70"/>
    </location>
</feature>
<evidence type="ECO:0000256" key="7">
    <source>
        <dbReference type="ARBA" id="ARBA00023136"/>
    </source>
</evidence>
<dbReference type="PANTHER" id="PTHR34040">
    <property type="entry name" value="FLAGELLAR BIOSYNTHETIC PROTEIN FLIQ"/>
    <property type="match status" value="1"/>
</dbReference>
<keyword evidence="7 9" id="KW-0472">Membrane</keyword>
<gene>
    <name evidence="9 10" type="primary">fliQ</name>
    <name evidence="10" type="ORF">P4S50_06340</name>
</gene>
<evidence type="ECO:0000313" key="10">
    <source>
        <dbReference type="EMBL" id="WFD11690.1"/>
    </source>
</evidence>
<evidence type="ECO:0000313" key="11">
    <source>
        <dbReference type="Proteomes" id="UP001222800"/>
    </source>
</evidence>
<sequence>MDVSSAVNLGQQALTMILMLASPILILSLVVGLLVSIFQATTQIQEATLSFVPKIVVTFLSLALFGHWMISTIVNFTQNLFLNFDKFMK</sequence>
<dbReference type="EMBL" id="CP120733">
    <property type="protein sequence ID" value="WFD11690.1"/>
    <property type="molecule type" value="Genomic_DNA"/>
</dbReference>
<evidence type="ECO:0000256" key="2">
    <source>
        <dbReference type="ARBA" id="ARBA00006156"/>
    </source>
</evidence>
<keyword evidence="10" id="KW-0966">Cell projection</keyword>
<keyword evidence="5 9" id="KW-0812">Transmembrane</keyword>
<dbReference type="Proteomes" id="UP001222800">
    <property type="component" value="Chromosome"/>
</dbReference>
<dbReference type="PRINTS" id="PR00952">
    <property type="entry name" value="TYPE3IMQPROT"/>
</dbReference>
<comment type="subcellular location">
    <subcellularLocation>
        <location evidence="1 9">Cell membrane</location>
        <topology evidence="1">Multi-pass membrane protein</topology>
    </subcellularLocation>
    <subcellularLocation>
        <location evidence="9">Bacterial flagellum basal body</location>
    </subcellularLocation>
</comment>
<evidence type="ECO:0000256" key="8">
    <source>
        <dbReference type="ARBA" id="ARBA00023143"/>
    </source>
</evidence>
<name>A0ABY8EFF8_9FIRM</name>
<dbReference type="NCBIfam" id="TIGR01402">
    <property type="entry name" value="fliQ"/>
    <property type="match status" value="1"/>
</dbReference>
<evidence type="ECO:0000256" key="5">
    <source>
        <dbReference type="ARBA" id="ARBA00022692"/>
    </source>
</evidence>
<keyword evidence="8 9" id="KW-0975">Bacterial flagellum</keyword>
<dbReference type="PANTHER" id="PTHR34040:SF2">
    <property type="entry name" value="FLAGELLAR BIOSYNTHETIC PROTEIN FLIQ"/>
    <property type="match status" value="1"/>
</dbReference>
<keyword evidence="10" id="KW-0969">Cilium</keyword>
<comment type="similarity">
    <text evidence="2 9">Belongs to the FliQ/MopD/SpaQ family.</text>
</comment>
<dbReference type="PIRSF" id="PIRSF004669">
    <property type="entry name" value="FliQ"/>
    <property type="match status" value="1"/>
</dbReference>
<evidence type="ECO:0000256" key="1">
    <source>
        <dbReference type="ARBA" id="ARBA00004651"/>
    </source>
</evidence>
<keyword evidence="4 9" id="KW-1003">Cell membrane</keyword>
<keyword evidence="10" id="KW-0282">Flagellum</keyword>
<comment type="function">
    <text evidence="9">Role in flagellar biosynthesis.</text>
</comment>
<dbReference type="InterPro" id="IPR006305">
    <property type="entry name" value="FliQ"/>
</dbReference>
<organism evidence="10 11">
    <name type="scientific">Tepidibacter hydrothermalis</name>
    <dbReference type="NCBI Taxonomy" id="3036126"/>
    <lineage>
        <taxon>Bacteria</taxon>
        <taxon>Bacillati</taxon>
        <taxon>Bacillota</taxon>
        <taxon>Clostridia</taxon>
        <taxon>Peptostreptococcales</taxon>
        <taxon>Peptostreptococcaceae</taxon>
        <taxon>Tepidibacter</taxon>
    </lineage>
</organism>
<evidence type="ECO:0000256" key="9">
    <source>
        <dbReference type="RuleBase" id="RU364090"/>
    </source>
</evidence>
<keyword evidence="11" id="KW-1185">Reference proteome</keyword>
<evidence type="ECO:0000256" key="3">
    <source>
        <dbReference type="ARBA" id="ARBA00021718"/>
    </source>
</evidence>
<evidence type="ECO:0000256" key="4">
    <source>
        <dbReference type="ARBA" id="ARBA00022475"/>
    </source>
</evidence>
<dbReference type="InterPro" id="IPR002191">
    <property type="entry name" value="Bac_export_3"/>
</dbReference>
<dbReference type="Pfam" id="PF01313">
    <property type="entry name" value="Bac_export_3"/>
    <property type="match status" value="1"/>
</dbReference>
<reference evidence="10 11" key="1">
    <citation type="submission" date="2023-03" db="EMBL/GenBank/DDBJ databases">
        <title>Complete genome sequence of Tepidibacter sp. SWIR-1, isolated from a deep-sea hydrothermal vent.</title>
        <authorList>
            <person name="Li X."/>
        </authorList>
    </citation>
    <scope>NUCLEOTIDE SEQUENCE [LARGE SCALE GENOMIC DNA]</scope>
    <source>
        <strain evidence="10 11">SWIR-1</strain>
    </source>
</reference>
<evidence type="ECO:0000256" key="6">
    <source>
        <dbReference type="ARBA" id="ARBA00022989"/>
    </source>
</evidence>
<dbReference type="RefSeq" id="WP_277733817.1">
    <property type="nucleotide sequence ID" value="NZ_CP120733.1"/>
</dbReference>
<feature type="transmembrane region" description="Helical" evidence="9">
    <location>
        <begin position="12"/>
        <end position="39"/>
    </location>
</feature>
<protein>
    <recommendedName>
        <fullName evidence="3 9">Flagellar biosynthetic protein FliQ</fullName>
    </recommendedName>
</protein>
<keyword evidence="6 9" id="KW-1133">Transmembrane helix</keyword>
<proteinExistence type="inferred from homology"/>